<accession>A0A485LPQ8</accession>
<dbReference type="InterPro" id="IPR051681">
    <property type="entry name" value="Ser/Thr_Kinases-Pseudokinases"/>
</dbReference>
<organism evidence="3 4">
    <name type="scientific">Aphanomyces stellatus</name>
    <dbReference type="NCBI Taxonomy" id="120398"/>
    <lineage>
        <taxon>Eukaryota</taxon>
        <taxon>Sar</taxon>
        <taxon>Stramenopiles</taxon>
        <taxon>Oomycota</taxon>
        <taxon>Saprolegniomycetes</taxon>
        <taxon>Saprolegniales</taxon>
        <taxon>Verrucalvaceae</taxon>
        <taxon>Aphanomyces</taxon>
    </lineage>
</organism>
<dbReference type="Gene3D" id="1.10.510.10">
    <property type="entry name" value="Transferase(Phosphotransferase) domain 1"/>
    <property type="match status" value="1"/>
</dbReference>
<dbReference type="InterPro" id="IPR011009">
    <property type="entry name" value="Kinase-like_dom_sf"/>
</dbReference>
<dbReference type="InterPro" id="IPR008271">
    <property type="entry name" value="Ser/Thr_kinase_AS"/>
</dbReference>
<protein>
    <submittedName>
        <fullName evidence="3">Aste57867_24152 protein</fullName>
    </submittedName>
</protein>
<dbReference type="PANTHER" id="PTHR44329">
    <property type="entry name" value="SERINE/THREONINE-PROTEIN KINASE TNNI3K-RELATED"/>
    <property type="match status" value="1"/>
</dbReference>
<evidence type="ECO:0000313" key="3">
    <source>
        <dbReference type="EMBL" id="VFU00794.1"/>
    </source>
</evidence>
<reference evidence="2" key="2">
    <citation type="submission" date="2019-06" db="EMBL/GenBank/DDBJ databases">
        <title>Genomics analysis of Aphanomyces spp. identifies a new class of oomycete effector associated with host adaptation.</title>
        <authorList>
            <person name="Gaulin E."/>
        </authorList>
    </citation>
    <scope>NUCLEOTIDE SEQUENCE</scope>
    <source>
        <strain evidence="2">CBS 578.67</strain>
    </source>
</reference>
<dbReference type="PROSITE" id="PS00108">
    <property type="entry name" value="PROTEIN_KINASE_ST"/>
    <property type="match status" value="1"/>
</dbReference>
<evidence type="ECO:0000313" key="2">
    <source>
        <dbReference type="EMBL" id="KAF0683836.1"/>
    </source>
</evidence>
<dbReference type="GO" id="GO:0004674">
    <property type="term" value="F:protein serine/threonine kinase activity"/>
    <property type="evidence" value="ECO:0007669"/>
    <property type="project" value="TreeGrafter"/>
</dbReference>
<dbReference type="EMBL" id="VJMH01007362">
    <property type="protein sequence ID" value="KAF0683836.1"/>
    <property type="molecule type" value="Genomic_DNA"/>
</dbReference>
<proteinExistence type="predicted"/>
<gene>
    <name evidence="3" type="primary">Aste57867_24152</name>
    <name evidence="2" type="ORF">As57867_024078</name>
    <name evidence="3" type="ORF">ASTE57867_24152</name>
</gene>
<dbReference type="OrthoDB" id="76895at2759"/>
<dbReference type="AlphaFoldDB" id="A0A485LPQ8"/>
<dbReference type="Proteomes" id="UP000332933">
    <property type="component" value="Unassembled WGS sequence"/>
</dbReference>
<keyword evidence="4" id="KW-1185">Reference proteome</keyword>
<reference evidence="3 4" key="1">
    <citation type="submission" date="2019-03" db="EMBL/GenBank/DDBJ databases">
        <authorList>
            <person name="Gaulin E."/>
            <person name="Dumas B."/>
        </authorList>
    </citation>
    <scope>NUCLEOTIDE SEQUENCE [LARGE SCALE GENOMIC DNA]</scope>
    <source>
        <strain evidence="3">CBS 568.67</strain>
    </source>
</reference>
<name>A0A485LPQ8_9STRA</name>
<dbReference type="PANTHER" id="PTHR44329:SF214">
    <property type="entry name" value="PROTEIN KINASE DOMAIN-CONTAINING PROTEIN"/>
    <property type="match status" value="1"/>
</dbReference>
<sequence length="193" mass="21721">MDSGDLRDYLISHDHQTFGWDEKVVHIQRIAEGLVYLHSLNIIHRDLKSRNVLLDSTKGTKLTDFGISKEDMEATMTMGVGTYRWMAPEVVKSQSYTVASDIYSFGMVLSEFATHLIPYEMEMNATNGQRLGDMPIMVKVVAGELTPSFGNACPEWLHLLALKCVAYDPNSRPSAVQLSHCIRTCLRCEYSVV</sequence>
<feature type="domain" description="Protein kinase" evidence="1">
    <location>
        <begin position="1"/>
        <end position="186"/>
    </location>
</feature>
<dbReference type="Pfam" id="PF00069">
    <property type="entry name" value="Pkinase"/>
    <property type="match status" value="1"/>
</dbReference>
<dbReference type="EMBL" id="CAADRA010007388">
    <property type="protein sequence ID" value="VFU00794.1"/>
    <property type="molecule type" value="Genomic_DNA"/>
</dbReference>
<evidence type="ECO:0000259" key="1">
    <source>
        <dbReference type="PROSITE" id="PS50011"/>
    </source>
</evidence>
<dbReference type="GO" id="GO:0005524">
    <property type="term" value="F:ATP binding"/>
    <property type="evidence" value="ECO:0007669"/>
    <property type="project" value="InterPro"/>
</dbReference>
<dbReference type="InterPro" id="IPR000719">
    <property type="entry name" value="Prot_kinase_dom"/>
</dbReference>
<dbReference type="SMART" id="SM00220">
    <property type="entry name" value="S_TKc"/>
    <property type="match status" value="1"/>
</dbReference>
<dbReference type="SUPFAM" id="SSF56112">
    <property type="entry name" value="Protein kinase-like (PK-like)"/>
    <property type="match status" value="1"/>
</dbReference>
<dbReference type="PROSITE" id="PS50011">
    <property type="entry name" value="PROTEIN_KINASE_DOM"/>
    <property type="match status" value="1"/>
</dbReference>
<evidence type="ECO:0000313" key="4">
    <source>
        <dbReference type="Proteomes" id="UP000332933"/>
    </source>
</evidence>